<evidence type="ECO:0000313" key="2">
    <source>
        <dbReference type="EMBL" id="EYC43569.1"/>
    </source>
</evidence>
<keyword evidence="1" id="KW-0732">Signal</keyword>
<feature type="signal peptide" evidence="1">
    <location>
        <begin position="1"/>
        <end position="17"/>
    </location>
</feature>
<dbReference type="Proteomes" id="UP000024635">
    <property type="component" value="Unassembled WGS sequence"/>
</dbReference>
<comment type="caution">
    <text evidence="2">The sequence shown here is derived from an EMBL/GenBank/DDBJ whole genome shotgun (WGS) entry which is preliminary data.</text>
</comment>
<name>A0A016WUW3_9BILA</name>
<evidence type="ECO:0000313" key="3">
    <source>
        <dbReference type="Proteomes" id="UP000024635"/>
    </source>
</evidence>
<dbReference type="AlphaFoldDB" id="A0A016WUW3"/>
<sequence>MFYFYLFAFALLPLSTAFRPGRFVRTAEILPDDARGNSPMNQPLPPDESLTFFNEPLEQKRTRTARRINKRAKKLFCTFYRCRYV</sequence>
<protein>
    <submittedName>
        <fullName evidence="2">Uncharacterized protein</fullName>
    </submittedName>
</protein>
<accession>A0A016WUW3</accession>
<gene>
    <name evidence="2" type="primary">Acey_s0489.g2370</name>
    <name evidence="2" type="ORF">Y032_0489g2370</name>
</gene>
<reference evidence="3" key="1">
    <citation type="journal article" date="2015" name="Nat. Genet.">
        <title>The genome and transcriptome of the zoonotic hookworm Ancylostoma ceylanicum identify infection-specific gene families.</title>
        <authorList>
            <person name="Schwarz E.M."/>
            <person name="Hu Y."/>
            <person name="Antoshechkin I."/>
            <person name="Miller M.M."/>
            <person name="Sternberg P.W."/>
            <person name="Aroian R.V."/>
        </authorList>
    </citation>
    <scope>NUCLEOTIDE SEQUENCE</scope>
    <source>
        <strain evidence="3">HY135</strain>
    </source>
</reference>
<feature type="chain" id="PRO_5001494943" evidence="1">
    <location>
        <begin position="18"/>
        <end position="85"/>
    </location>
</feature>
<dbReference type="EMBL" id="JARK01000089">
    <property type="protein sequence ID" value="EYC43569.1"/>
    <property type="molecule type" value="Genomic_DNA"/>
</dbReference>
<organism evidence="2 3">
    <name type="scientific">Ancylostoma ceylanicum</name>
    <dbReference type="NCBI Taxonomy" id="53326"/>
    <lineage>
        <taxon>Eukaryota</taxon>
        <taxon>Metazoa</taxon>
        <taxon>Ecdysozoa</taxon>
        <taxon>Nematoda</taxon>
        <taxon>Chromadorea</taxon>
        <taxon>Rhabditida</taxon>
        <taxon>Rhabditina</taxon>
        <taxon>Rhabditomorpha</taxon>
        <taxon>Strongyloidea</taxon>
        <taxon>Ancylostomatidae</taxon>
        <taxon>Ancylostomatinae</taxon>
        <taxon>Ancylostoma</taxon>
    </lineage>
</organism>
<proteinExistence type="predicted"/>
<evidence type="ECO:0000256" key="1">
    <source>
        <dbReference type="SAM" id="SignalP"/>
    </source>
</evidence>
<keyword evidence="3" id="KW-1185">Reference proteome</keyword>